<dbReference type="Pfam" id="PF00753">
    <property type="entry name" value="Lactamase_B"/>
    <property type="match status" value="1"/>
</dbReference>
<sequence length="359" mass="40104">MISVRVLKAKNGDCILLSWVHDGTKRNILVDGGKSSVYKTVAQKGELYKALKKLRDNGERVDRLILTHVDDDHIGGLIKGFETGELLTDLCDSIWFNSGRLIKRDFNAESIPSNELDLERKNRKDGETSVKQGVTLEERITELGIWDEELIVSGHSIEFYGAKITVLSPTLEKLSKLLHKWEKEAPRSVTSASAKDYKAGIDELTKDDVFEGDTSIHNGSSIAFIFEYMSKNILLLGDAHDDVICDSLSEMVSSKGNEGSDEKMLKIDCVKLSHHGSKYNTSYDFLRLIECKNFIISTDGSLHGLPNKLTLARIINTIDKPSLIFNYPQLIKKIFTKEELETLAGSGVVIKSCEDHLNV</sequence>
<dbReference type="PANTHER" id="PTHR30619:SF1">
    <property type="entry name" value="RECOMBINATION PROTEIN 2"/>
    <property type="match status" value="1"/>
</dbReference>
<dbReference type="InterPro" id="IPR036866">
    <property type="entry name" value="RibonucZ/Hydroxyglut_hydro"/>
</dbReference>
<proteinExistence type="predicted"/>
<dbReference type="InterPro" id="IPR052159">
    <property type="entry name" value="Competence_DNA_uptake"/>
</dbReference>
<protein>
    <submittedName>
        <fullName evidence="2">MBL fold metallo-hydrolase</fullName>
    </submittedName>
</protein>
<dbReference type="InterPro" id="IPR001279">
    <property type="entry name" value="Metallo-B-lactamas"/>
</dbReference>
<dbReference type="PANTHER" id="PTHR30619">
    <property type="entry name" value="DNA INTERNALIZATION/COMPETENCE PROTEIN COMEC/REC2"/>
    <property type="match status" value="1"/>
</dbReference>
<dbReference type="RefSeq" id="WP_160654648.1">
    <property type="nucleotide sequence ID" value="NZ_RSEJ01000021.1"/>
</dbReference>
<accession>A0ABW9YMH0</accession>
<dbReference type="Proteomes" id="UP000738517">
    <property type="component" value="Unassembled WGS sequence"/>
</dbReference>
<dbReference type="Gene3D" id="3.60.15.10">
    <property type="entry name" value="Ribonuclease Z/Hydroxyacylglutathione hydrolase-like"/>
    <property type="match status" value="1"/>
</dbReference>
<comment type="caution">
    <text evidence="2">The sequence shown here is derived from an EMBL/GenBank/DDBJ whole genome shotgun (WGS) entry which is preliminary data.</text>
</comment>
<dbReference type="SUPFAM" id="SSF56281">
    <property type="entry name" value="Metallo-hydrolase/oxidoreductase"/>
    <property type="match status" value="1"/>
</dbReference>
<reference evidence="2 3" key="1">
    <citation type="journal article" date="2017" name="Int. J. Syst. Evol. Microbiol.">
        <title>Photobacterium alginatilyticum sp. nov., a marine bacterium isolated from bottom seawater.</title>
        <authorList>
            <person name="Wang X."/>
            <person name="Wang Y."/>
            <person name="Yang X."/>
            <person name="Sun H."/>
            <person name="Li B."/>
            <person name="Zhang X.H."/>
        </authorList>
    </citation>
    <scope>NUCLEOTIDE SEQUENCE [LARGE SCALE GENOMIC DNA]</scope>
    <source>
        <strain evidence="2 3">P03D4</strain>
    </source>
</reference>
<dbReference type="EMBL" id="RSEJ01000021">
    <property type="protein sequence ID" value="NBI54565.1"/>
    <property type="molecule type" value="Genomic_DNA"/>
</dbReference>
<evidence type="ECO:0000313" key="2">
    <source>
        <dbReference type="EMBL" id="NBI54565.1"/>
    </source>
</evidence>
<name>A0ABW9YMH0_9GAMM</name>
<organism evidence="2 3">
    <name type="scientific">Photobacterium alginatilyticum</name>
    <dbReference type="NCBI Taxonomy" id="1775171"/>
    <lineage>
        <taxon>Bacteria</taxon>
        <taxon>Pseudomonadati</taxon>
        <taxon>Pseudomonadota</taxon>
        <taxon>Gammaproteobacteria</taxon>
        <taxon>Vibrionales</taxon>
        <taxon>Vibrionaceae</taxon>
        <taxon>Photobacterium</taxon>
    </lineage>
</organism>
<gene>
    <name evidence="2" type="ORF">EIZ48_18765</name>
</gene>
<evidence type="ECO:0000313" key="3">
    <source>
        <dbReference type="Proteomes" id="UP000738517"/>
    </source>
</evidence>
<feature type="domain" description="Metallo-beta-lactamase" evidence="1">
    <location>
        <begin position="17"/>
        <end position="295"/>
    </location>
</feature>
<keyword evidence="3" id="KW-1185">Reference proteome</keyword>
<evidence type="ECO:0000259" key="1">
    <source>
        <dbReference type="Pfam" id="PF00753"/>
    </source>
</evidence>